<dbReference type="AlphaFoldDB" id="A0A7J6I791"/>
<accession>A0A7J6I791</accession>
<reference evidence="1 2" key="1">
    <citation type="journal article" date="2020" name="bioRxiv">
        <title>Sequence and annotation of 42 cannabis genomes reveals extensive copy number variation in cannabinoid synthesis and pathogen resistance genes.</title>
        <authorList>
            <person name="Mckernan K.J."/>
            <person name="Helbert Y."/>
            <person name="Kane L.T."/>
            <person name="Ebling H."/>
            <person name="Zhang L."/>
            <person name="Liu B."/>
            <person name="Eaton Z."/>
            <person name="Mclaughlin S."/>
            <person name="Kingan S."/>
            <person name="Baybayan P."/>
            <person name="Concepcion G."/>
            <person name="Jordan M."/>
            <person name="Riva A."/>
            <person name="Barbazuk W."/>
            <person name="Harkins T."/>
        </authorList>
    </citation>
    <scope>NUCLEOTIDE SEQUENCE [LARGE SCALE GENOMIC DNA]</scope>
    <source>
        <strain evidence="2">cv. Jamaican Lion 4</strain>
        <tissue evidence="1">Leaf</tissue>
    </source>
</reference>
<dbReference type="Proteomes" id="UP000583929">
    <property type="component" value="Unassembled WGS sequence"/>
</dbReference>
<keyword evidence="2" id="KW-1185">Reference proteome</keyword>
<dbReference type="EMBL" id="JAATIQ010000006">
    <property type="protein sequence ID" value="KAF4402888.1"/>
    <property type="molecule type" value="Genomic_DNA"/>
</dbReference>
<sequence length="150" mass="17003">MAPRGGYFGGVSSVGALKVTAVMRSFFATAWFLQLLTWRKLQLLNSTYKTPSCAGRLDEAITVAESMEVEKHEGIWVAFLGHLEFMDIRPGRKGQQIHFLSDQSEIQIAFTTSRKEFVHVGIIDYLLKDFVPKCSSYRRNNDYENDIFGG</sequence>
<protein>
    <submittedName>
        <fullName evidence="1">Uncharacterized protein</fullName>
    </submittedName>
</protein>
<gene>
    <name evidence="1" type="ORF">G4B88_010340</name>
</gene>
<proteinExistence type="predicted"/>
<name>A0A7J6I791_CANSA</name>
<evidence type="ECO:0000313" key="2">
    <source>
        <dbReference type="Proteomes" id="UP000583929"/>
    </source>
</evidence>
<organism evidence="1 2">
    <name type="scientific">Cannabis sativa</name>
    <name type="common">Hemp</name>
    <name type="synonym">Marijuana</name>
    <dbReference type="NCBI Taxonomy" id="3483"/>
    <lineage>
        <taxon>Eukaryota</taxon>
        <taxon>Viridiplantae</taxon>
        <taxon>Streptophyta</taxon>
        <taxon>Embryophyta</taxon>
        <taxon>Tracheophyta</taxon>
        <taxon>Spermatophyta</taxon>
        <taxon>Magnoliopsida</taxon>
        <taxon>eudicotyledons</taxon>
        <taxon>Gunneridae</taxon>
        <taxon>Pentapetalae</taxon>
        <taxon>rosids</taxon>
        <taxon>fabids</taxon>
        <taxon>Rosales</taxon>
        <taxon>Cannabaceae</taxon>
        <taxon>Cannabis</taxon>
    </lineage>
</organism>
<evidence type="ECO:0000313" key="1">
    <source>
        <dbReference type="EMBL" id="KAF4402888.1"/>
    </source>
</evidence>
<comment type="caution">
    <text evidence="1">The sequence shown here is derived from an EMBL/GenBank/DDBJ whole genome shotgun (WGS) entry which is preliminary data.</text>
</comment>